<sequence>MNEPRELPLCPAVSPEWREKQDQFVQANMRRVFLIIYRIVGNVADAQDLTQEAFIKALQRQDQLKDLEKAAHWLSRIASNTAIDFLRRQGRASFTEIDEIADPITTAPERSPESLVLRTEHQDYLAEGLSRLTARERAAIILRDVEDLPAEEVARRLNCGKATVRSHIANARTKLRKYLERNRQELKRP</sequence>
<keyword evidence="3" id="KW-0731">Sigma factor</keyword>
<protein>
    <submittedName>
        <fullName evidence="8">RNA polymerase sigma factor</fullName>
    </submittedName>
</protein>
<keyword evidence="2" id="KW-0805">Transcription regulation</keyword>
<dbReference type="InterPro" id="IPR014284">
    <property type="entry name" value="RNA_pol_sigma-70_dom"/>
</dbReference>
<dbReference type="InterPro" id="IPR007627">
    <property type="entry name" value="RNA_pol_sigma70_r2"/>
</dbReference>
<proteinExistence type="inferred from homology"/>
<evidence type="ECO:0000256" key="2">
    <source>
        <dbReference type="ARBA" id="ARBA00023015"/>
    </source>
</evidence>
<dbReference type="GO" id="GO:0003677">
    <property type="term" value="F:DNA binding"/>
    <property type="evidence" value="ECO:0007669"/>
    <property type="project" value="UniProtKB-KW"/>
</dbReference>
<dbReference type="Gene3D" id="1.10.1740.10">
    <property type="match status" value="1"/>
</dbReference>
<gene>
    <name evidence="8" type="ORF">IRI77_13980</name>
</gene>
<keyword evidence="9" id="KW-1185">Reference proteome</keyword>
<organism evidence="8 9">
    <name type="scientific">Paludibaculum fermentans</name>
    <dbReference type="NCBI Taxonomy" id="1473598"/>
    <lineage>
        <taxon>Bacteria</taxon>
        <taxon>Pseudomonadati</taxon>
        <taxon>Acidobacteriota</taxon>
        <taxon>Terriglobia</taxon>
        <taxon>Bryobacterales</taxon>
        <taxon>Bryobacteraceae</taxon>
        <taxon>Paludibaculum</taxon>
    </lineage>
</organism>
<dbReference type="Pfam" id="PF04542">
    <property type="entry name" value="Sigma70_r2"/>
    <property type="match status" value="1"/>
</dbReference>
<dbReference type="SUPFAM" id="SSF88659">
    <property type="entry name" value="Sigma3 and sigma4 domains of RNA polymerase sigma factors"/>
    <property type="match status" value="1"/>
</dbReference>
<dbReference type="InterPro" id="IPR036388">
    <property type="entry name" value="WH-like_DNA-bd_sf"/>
</dbReference>
<dbReference type="InterPro" id="IPR013325">
    <property type="entry name" value="RNA_pol_sigma_r2"/>
</dbReference>
<comment type="similarity">
    <text evidence="1">Belongs to the sigma-70 factor family. ECF subfamily.</text>
</comment>
<dbReference type="RefSeq" id="WP_194452658.1">
    <property type="nucleotide sequence ID" value="NZ_CP063849.1"/>
</dbReference>
<dbReference type="SUPFAM" id="SSF88946">
    <property type="entry name" value="Sigma2 domain of RNA polymerase sigma factors"/>
    <property type="match status" value="1"/>
</dbReference>
<dbReference type="Proteomes" id="UP000593892">
    <property type="component" value="Chromosome"/>
</dbReference>
<dbReference type="GO" id="GO:0006352">
    <property type="term" value="P:DNA-templated transcription initiation"/>
    <property type="evidence" value="ECO:0007669"/>
    <property type="project" value="InterPro"/>
</dbReference>
<dbReference type="InterPro" id="IPR039425">
    <property type="entry name" value="RNA_pol_sigma-70-like"/>
</dbReference>
<evidence type="ECO:0000256" key="5">
    <source>
        <dbReference type="ARBA" id="ARBA00023163"/>
    </source>
</evidence>
<dbReference type="Gene3D" id="1.10.10.10">
    <property type="entry name" value="Winged helix-like DNA-binding domain superfamily/Winged helix DNA-binding domain"/>
    <property type="match status" value="1"/>
</dbReference>
<dbReference type="AlphaFoldDB" id="A0A7S7NWD3"/>
<evidence type="ECO:0000313" key="8">
    <source>
        <dbReference type="EMBL" id="QOY91003.1"/>
    </source>
</evidence>
<evidence type="ECO:0000256" key="1">
    <source>
        <dbReference type="ARBA" id="ARBA00010641"/>
    </source>
</evidence>
<dbReference type="GO" id="GO:0016987">
    <property type="term" value="F:sigma factor activity"/>
    <property type="evidence" value="ECO:0007669"/>
    <property type="project" value="UniProtKB-KW"/>
</dbReference>
<dbReference type="Pfam" id="PF08281">
    <property type="entry name" value="Sigma70_r4_2"/>
    <property type="match status" value="1"/>
</dbReference>
<feature type="domain" description="RNA polymerase sigma-70 region 2" evidence="6">
    <location>
        <begin position="24"/>
        <end position="91"/>
    </location>
</feature>
<dbReference type="EMBL" id="CP063849">
    <property type="protein sequence ID" value="QOY91003.1"/>
    <property type="molecule type" value="Genomic_DNA"/>
</dbReference>
<evidence type="ECO:0000256" key="4">
    <source>
        <dbReference type="ARBA" id="ARBA00023125"/>
    </source>
</evidence>
<evidence type="ECO:0000313" key="9">
    <source>
        <dbReference type="Proteomes" id="UP000593892"/>
    </source>
</evidence>
<name>A0A7S7NWD3_PALFE</name>
<evidence type="ECO:0000259" key="7">
    <source>
        <dbReference type="Pfam" id="PF08281"/>
    </source>
</evidence>
<keyword evidence="5" id="KW-0804">Transcription</keyword>
<dbReference type="PANTHER" id="PTHR43133:SF8">
    <property type="entry name" value="RNA POLYMERASE SIGMA FACTOR HI_1459-RELATED"/>
    <property type="match status" value="1"/>
</dbReference>
<dbReference type="CDD" id="cd06171">
    <property type="entry name" value="Sigma70_r4"/>
    <property type="match status" value="1"/>
</dbReference>
<dbReference type="NCBIfam" id="TIGR02937">
    <property type="entry name" value="sigma70-ECF"/>
    <property type="match status" value="1"/>
</dbReference>
<dbReference type="PANTHER" id="PTHR43133">
    <property type="entry name" value="RNA POLYMERASE ECF-TYPE SIGMA FACTO"/>
    <property type="match status" value="1"/>
</dbReference>
<evidence type="ECO:0000259" key="6">
    <source>
        <dbReference type="Pfam" id="PF04542"/>
    </source>
</evidence>
<dbReference type="InterPro" id="IPR013249">
    <property type="entry name" value="RNA_pol_sigma70_r4_t2"/>
</dbReference>
<dbReference type="KEGG" id="pfer:IRI77_13980"/>
<dbReference type="InterPro" id="IPR013324">
    <property type="entry name" value="RNA_pol_sigma_r3/r4-like"/>
</dbReference>
<accession>A0A7S7NWD3</accession>
<reference evidence="8 9" key="1">
    <citation type="submission" date="2020-10" db="EMBL/GenBank/DDBJ databases">
        <title>Complete genome sequence of Paludibaculum fermentans P105T, a facultatively anaerobic acidobacterium capable of dissimilatory Fe(III) reduction.</title>
        <authorList>
            <person name="Dedysh S.N."/>
            <person name="Beletsky A.V."/>
            <person name="Kulichevskaya I.S."/>
            <person name="Mardanov A.V."/>
            <person name="Ravin N.V."/>
        </authorList>
    </citation>
    <scope>NUCLEOTIDE SEQUENCE [LARGE SCALE GENOMIC DNA]</scope>
    <source>
        <strain evidence="8 9">P105</strain>
    </source>
</reference>
<evidence type="ECO:0000256" key="3">
    <source>
        <dbReference type="ARBA" id="ARBA00023082"/>
    </source>
</evidence>
<feature type="domain" description="RNA polymerase sigma factor 70 region 4 type 2" evidence="7">
    <location>
        <begin position="124"/>
        <end position="175"/>
    </location>
</feature>
<keyword evidence="4" id="KW-0238">DNA-binding</keyword>